<dbReference type="PANTHER" id="PTHR43459:SF1">
    <property type="entry name" value="EG:BACN32G11.4 PROTEIN"/>
    <property type="match status" value="1"/>
</dbReference>
<dbReference type="GO" id="GO:0003824">
    <property type="term" value="F:catalytic activity"/>
    <property type="evidence" value="ECO:0007669"/>
    <property type="project" value="UniProtKB-ARBA"/>
</dbReference>
<dbReference type="AlphaFoldDB" id="A0A2I1R4F3"/>
<protein>
    <recommendedName>
        <fullName evidence="3">Enoyl-CoA hydratase</fullName>
    </recommendedName>
</protein>
<proteinExistence type="predicted"/>
<dbReference type="EMBL" id="PKJC01000017">
    <property type="protein sequence ID" value="PKZ63988.1"/>
    <property type="molecule type" value="Genomic_DNA"/>
</dbReference>
<dbReference type="InterPro" id="IPR029045">
    <property type="entry name" value="ClpP/crotonase-like_dom_sf"/>
</dbReference>
<reference evidence="1 2" key="1">
    <citation type="submission" date="2017-12" db="EMBL/GenBank/DDBJ databases">
        <title>Phylogenetic diversity of female urinary microbiome.</title>
        <authorList>
            <person name="Thomas-White K."/>
            <person name="Wolfe A.J."/>
        </authorList>
    </citation>
    <scope>NUCLEOTIDE SEQUENCE [LARGE SCALE GENOMIC DNA]</scope>
    <source>
        <strain evidence="1 2">UMB0777</strain>
    </source>
</reference>
<dbReference type="SUPFAM" id="SSF52096">
    <property type="entry name" value="ClpP/crotonase"/>
    <property type="match status" value="1"/>
</dbReference>
<sequence length="174" mass="18337">MYKEGEAIIRDSISCEKPMVAKVWAPGAHSLGASLASACDFVYAADDATFSDPHLSGFAVPPGDGGALLWPARIGLTRAREFLLTGRVATADEAVEIGLINKSVPAESLDAEVDALVAKLKSYDTFALKMSKKWLNQYVLQDLNTVGLGMLTAEGMLLAGGALSSAGDFLDTQK</sequence>
<dbReference type="Proteomes" id="UP000234662">
    <property type="component" value="Unassembled WGS sequence"/>
</dbReference>
<comment type="caution">
    <text evidence="1">The sequence shown here is derived from an EMBL/GenBank/DDBJ whole genome shotgun (WGS) entry which is preliminary data.</text>
</comment>
<dbReference type="Pfam" id="PF00378">
    <property type="entry name" value="ECH_1"/>
    <property type="match status" value="1"/>
</dbReference>
<accession>A0A2I1R4F3</accession>
<evidence type="ECO:0000313" key="1">
    <source>
        <dbReference type="EMBL" id="PKZ63988.1"/>
    </source>
</evidence>
<name>A0A2I1R4F3_9ACTN</name>
<dbReference type="Gene3D" id="3.90.226.10">
    <property type="entry name" value="2-enoyl-CoA Hydratase, Chain A, domain 1"/>
    <property type="match status" value="1"/>
</dbReference>
<organism evidence="1 2">
    <name type="scientific">Gordonia terrae</name>
    <dbReference type="NCBI Taxonomy" id="2055"/>
    <lineage>
        <taxon>Bacteria</taxon>
        <taxon>Bacillati</taxon>
        <taxon>Actinomycetota</taxon>
        <taxon>Actinomycetes</taxon>
        <taxon>Mycobacteriales</taxon>
        <taxon>Gordoniaceae</taxon>
        <taxon>Gordonia</taxon>
    </lineage>
</organism>
<gene>
    <name evidence="1" type="ORF">CYJ73_18825</name>
</gene>
<dbReference type="CDD" id="cd06558">
    <property type="entry name" value="crotonase-like"/>
    <property type="match status" value="1"/>
</dbReference>
<dbReference type="PANTHER" id="PTHR43459">
    <property type="entry name" value="ENOYL-COA HYDRATASE"/>
    <property type="match status" value="1"/>
</dbReference>
<evidence type="ECO:0000313" key="2">
    <source>
        <dbReference type="Proteomes" id="UP000234662"/>
    </source>
</evidence>
<dbReference type="RefSeq" id="WP_101821397.1">
    <property type="nucleotide sequence ID" value="NZ_PKJC01000017.1"/>
</dbReference>
<evidence type="ECO:0008006" key="3">
    <source>
        <dbReference type="Google" id="ProtNLM"/>
    </source>
</evidence>
<dbReference type="InterPro" id="IPR001753">
    <property type="entry name" value="Enoyl-CoA_hydra/iso"/>
</dbReference>